<dbReference type="AlphaFoldDB" id="A0A9D4T9S8"/>
<evidence type="ECO:0000313" key="3">
    <source>
        <dbReference type="Proteomes" id="UP000821837"/>
    </source>
</evidence>
<reference evidence="2" key="1">
    <citation type="journal article" date="2020" name="Cell">
        <title>Large-Scale Comparative Analyses of Tick Genomes Elucidate Their Genetic Diversity and Vector Capacities.</title>
        <authorList>
            <consortium name="Tick Genome and Microbiome Consortium (TIGMIC)"/>
            <person name="Jia N."/>
            <person name="Wang J."/>
            <person name="Shi W."/>
            <person name="Du L."/>
            <person name="Sun Y."/>
            <person name="Zhan W."/>
            <person name="Jiang J.F."/>
            <person name="Wang Q."/>
            <person name="Zhang B."/>
            <person name="Ji P."/>
            <person name="Bell-Sakyi L."/>
            <person name="Cui X.M."/>
            <person name="Yuan T.T."/>
            <person name="Jiang B.G."/>
            <person name="Yang W.F."/>
            <person name="Lam T.T."/>
            <person name="Chang Q.C."/>
            <person name="Ding S.J."/>
            <person name="Wang X.J."/>
            <person name="Zhu J.G."/>
            <person name="Ruan X.D."/>
            <person name="Zhao L."/>
            <person name="Wei J.T."/>
            <person name="Ye R.Z."/>
            <person name="Que T.C."/>
            <person name="Du C.H."/>
            <person name="Zhou Y.H."/>
            <person name="Cheng J.X."/>
            <person name="Dai P.F."/>
            <person name="Guo W.B."/>
            <person name="Han X.H."/>
            <person name="Huang E.J."/>
            <person name="Li L.F."/>
            <person name="Wei W."/>
            <person name="Gao Y.C."/>
            <person name="Liu J.Z."/>
            <person name="Shao H.Z."/>
            <person name="Wang X."/>
            <person name="Wang C.C."/>
            <person name="Yang T.C."/>
            <person name="Huo Q.B."/>
            <person name="Li W."/>
            <person name="Chen H.Y."/>
            <person name="Chen S.E."/>
            <person name="Zhou L.G."/>
            <person name="Ni X.B."/>
            <person name="Tian J.H."/>
            <person name="Sheng Y."/>
            <person name="Liu T."/>
            <person name="Pan Y.S."/>
            <person name="Xia L.Y."/>
            <person name="Li J."/>
            <person name="Zhao F."/>
            <person name="Cao W.C."/>
        </authorList>
    </citation>
    <scope>NUCLEOTIDE SEQUENCE</scope>
    <source>
        <strain evidence="2">Rsan-2018</strain>
    </source>
</reference>
<comment type="caution">
    <text evidence="2">The sequence shown here is derived from an EMBL/GenBank/DDBJ whole genome shotgun (WGS) entry which is preliminary data.</text>
</comment>
<evidence type="ECO:0000256" key="1">
    <source>
        <dbReference type="SAM" id="MobiDB-lite"/>
    </source>
</evidence>
<accession>A0A9D4T9S8</accession>
<feature type="region of interest" description="Disordered" evidence="1">
    <location>
        <begin position="93"/>
        <end position="122"/>
    </location>
</feature>
<keyword evidence="3" id="KW-1185">Reference proteome</keyword>
<reference evidence="2" key="2">
    <citation type="submission" date="2021-09" db="EMBL/GenBank/DDBJ databases">
        <authorList>
            <person name="Jia N."/>
            <person name="Wang J."/>
            <person name="Shi W."/>
            <person name="Du L."/>
            <person name="Sun Y."/>
            <person name="Zhan W."/>
            <person name="Jiang J."/>
            <person name="Wang Q."/>
            <person name="Zhang B."/>
            <person name="Ji P."/>
            <person name="Sakyi L.B."/>
            <person name="Cui X."/>
            <person name="Yuan T."/>
            <person name="Jiang B."/>
            <person name="Yang W."/>
            <person name="Lam T.T.-Y."/>
            <person name="Chang Q."/>
            <person name="Ding S."/>
            <person name="Wang X."/>
            <person name="Zhu J."/>
            <person name="Ruan X."/>
            <person name="Zhao L."/>
            <person name="Wei J."/>
            <person name="Que T."/>
            <person name="Du C."/>
            <person name="Cheng J."/>
            <person name="Dai P."/>
            <person name="Han X."/>
            <person name="Huang E."/>
            <person name="Gao Y."/>
            <person name="Liu J."/>
            <person name="Shao H."/>
            <person name="Ye R."/>
            <person name="Li L."/>
            <person name="Wei W."/>
            <person name="Wang X."/>
            <person name="Wang C."/>
            <person name="Huo Q."/>
            <person name="Li W."/>
            <person name="Guo W."/>
            <person name="Chen H."/>
            <person name="Chen S."/>
            <person name="Zhou L."/>
            <person name="Zhou L."/>
            <person name="Ni X."/>
            <person name="Tian J."/>
            <person name="Zhou Y."/>
            <person name="Sheng Y."/>
            <person name="Liu T."/>
            <person name="Pan Y."/>
            <person name="Xia L."/>
            <person name="Li J."/>
            <person name="Zhao F."/>
            <person name="Cao W."/>
        </authorList>
    </citation>
    <scope>NUCLEOTIDE SEQUENCE</scope>
    <source>
        <strain evidence="2">Rsan-2018</strain>
        <tissue evidence="2">Larvae</tissue>
    </source>
</reference>
<proteinExistence type="predicted"/>
<gene>
    <name evidence="2" type="ORF">HPB52_012343</name>
</gene>
<name>A0A9D4T9S8_RHISA</name>
<organism evidence="2 3">
    <name type="scientific">Rhipicephalus sanguineus</name>
    <name type="common">Brown dog tick</name>
    <name type="synonym">Ixodes sanguineus</name>
    <dbReference type="NCBI Taxonomy" id="34632"/>
    <lineage>
        <taxon>Eukaryota</taxon>
        <taxon>Metazoa</taxon>
        <taxon>Ecdysozoa</taxon>
        <taxon>Arthropoda</taxon>
        <taxon>Chelicerata</taxon>
        <taxon>Arachnida</taxon>
        <taxon>Acari</taxon>
        <taxon>Parasitiformes</taxon>
        <taxon>Ixodida</taxon>
        <taxon>Ixodoidea</taxon>
        <taxon>Ixodidae</taxon>
        <taxon>Rhipicephalinae</taxon>
        <taxon>Rhipicephalus</taxon>
        <taxon>Rhipicephalus</taxon>
    </lineage>
</organism>
<dbReference type="EMBL" id="JABSTV010001245">
    <property type="protein sequence ID" value="KAH7983491.1"/>
    <property type="molecule type" value="Genomic_DNA"/>
</dbReference>
<evidence type="ECO:0000313" key="2">
    <source>
        <dbReference type="EMBL" id="KAH7983491.1"/>
    </source>
</evidence>
<protein>
    <submittedName>
        <fullName evidence="2">Uncharacterized protein</fullName>
    </submittedName>
</protein>
<dbReference type="Proteomes" id="UP000821837">
    <property type="component" value="Chromosome 1"/>
</dbReference>
<sequence length="205" mass="21838">MSERRRRWGAGRVQFGASSAHEASQSADDLCGSVEVVCHDWATCGGYVAKCMVAGDEQKQRFQPGNAAVRAAAAQPPPEAALPARVLDLAAWPGSTADPGEASPRSAVQHSNGRGLANGHGCADHRDSSASCPLSALTIPAWSIASPMRVDCSRSRTHGVRIHRRRSIALQDAHHSTSPFARLLPVHLSVRRADHRTGRSPNFVS</sequence>